<evidence type="ECO:0000313" key="1">
    <source>
        <dbReference type="EMBL" id="QSG10569.1"/>
    </source>
</evidence>
<dbReference type="AlphaFoldDB" id="A0A897NI44"/>
<dbReference type="Proteomes" id="UP000663305">
    <property type="component" value="Chromosome"/>
</dbReference>
<proteinExistence type="predicted"/>
<accession>A0A897NI44</accession>
<organism evidence="1 2">
    <name type="scientific">Halapricum desulfuricans</name>
    <dbReference type="NCBI Taxonomy" id="2841257"/>
    <lineage>
        <taxon>Archaea</taxon>
        <taxon>Methanobacteriati</taxon>
        <taxon>Methanobacteriota</taxon>
        <taxon>Stenosarchaea group</taxon>
        <taxon>Halobacteria</taxon>
        <taxon>Halobacteriales</taxon>
        <taxon>Haloarculaceae</taxon>
        <taxon>Halapricum</taxon>
    </lineage>
</organism>
<reference evidence="1" key="1">
    <citation type="submission" date="2020-11" db="EMBL/GenBank/DDBJ databases">
        <title>Carbohydrate-dependent, anaerobic sulfur respiration: A novel catabolism in halophilic archaea.</title>
        <authorList>
            <person name="Sorokin D.Y."/>
            <person name="Messina E."/>
            <person name="Smedile F."/>
            <person name="La Cono V."/>
            <person name="Hallsworth J.E."/>
            <person name="Yakimov M.M."/>
        </authorList>
    </citation>
    <scope>NUCLEOTIDE SEQUENCE</scope>
    <source>
        <strain evidence="1">HSR-Bgl</strain>
    </source>
</reference>
<sequence length="52" mass="5519">MIRPGERTRLAVVVWSVLLSQTFLYPGLADLIAAVAAPAVRSITLETPGPSL</sequence>
<evidence type="ECO:0000313" key="2">
    <source>
        <dbReference type="Proteomes" id="UP000663305"/>
    </source>
</evidence>
<dbReference type="EMBL" id="CP064789">
    <property type="protein sequence ID" value="QSG10569.1"/>
    <property type="molecule type" value="Genomic_DNA"/>
</dbReference>
<name>A0A897NI44_9EURY</name>
<protein>
    <submittedName>
        <fullName evidence="1">MFS family permease</fullName>
    </submittedName>
</protein>
<gene>
    <name evidence="1" type="ORF">HSBGL_0128</name>
</gene>
<dbReference type="RefSeq" id="WP_229125201.1">
    <property type="nucleotide sequence ID" value="NZ_CP064789.1"/>
</dbReference>
<dbReference type="GeneID" id="68859660"/>